<name>A3MUG0_PYRCJ</name>
<reference evidence="1" key="1">
    <citation type="submission" date="2007-02" db="EMBL/GenBank/DDBJ databases">
        <title>Complete sequence of Pyrobaculum calidifontis JCM 11548.</title>
        <authorList>
            <consortium name="US DOE Joint Genome Institute"/>
            <person name="Copeland A."/>
            <person name="Lucas S."/>
            <person name="Lapidus A."/>
            <person name="Barry K."/>
            <person name="Glavina del Rio T."/>
            <person name="Dalin E."/>
            <person name="Tice H."/>
            <person name="Pitluck S."/>
            <person name="Chain P."/>
            <person name="Malfatti S."/>
            <person name="Shin M."/>
            <person name="Vergez L."/>
            <person name="Schmutz J."/>
            <person name="Larimer F."/>
            <person name="Land M."/>
            <person name="Hauser L."/>
            <person name="Kyrpides N."/>
            <person name="Mikhailova N."/>
            <person name="Cozen A.E."/>
            <person name="Fitz-Gibbon S.T."/>
            <person name="House C.H."/>
            <person name="Saltikov C."/>
            <person name="Lowe T.M."/>
            <person name="Richardson P."/>
        </authorList>
    </citation>
    <scope>NUCLEOTIDE SEQUENCE [LARGE SCALE GENOMIC DNA]</scope>
    <source>
        <strain evidence="1">JCM 11548</strain>
    </source>
</reference>
<sequence length="201" mass="23357">MCRCMDVISLQIIETLAEAELYKGGASPYYVMKKLNLYPAFSYKLIKKLEKENYIICKKNKKGRICNLTLYGIVTLFKEYNKNLARLLFVKKLNLKLLEIDSADRVLEKLASLDGNNGYIYLIIGFCLLNFYDNDIRKLLVELLKDIDFMMIIGGKCVYMHKNGARYCFCTTSLYDGECKKEKCPFNVNLPLKILKEIFSR</sequence>
<dbReference type="Gene3D" id="1.10.10.10">
    <property type="entry name" value="Winged helix-like DNA-binding domain superfamily/Winged helix DNA-binding domain"/>
    <property type="match status" value="1"/>
</dbReference>
<organism evidence="1 2">
    <name type="scientific">Pyrobaculum calidifontis (strain DSM 21063 / JCM 11548 / VA1)</name>
    <dbReference type="NCBI Taxonomy" id="410359"/>
    <lineage>
        <taxon>Archaea</taxon>
        <taxon>Thermoproteota</taxon>
        <taxon>Thermoprotei</taxon>
        <taxon>Thermoproteales</taxon>
        <taxon>Thermoproteaceae</taxon>
        <taxon>Pyrobaculum</taxon>
    </lineage>
</organism>
<dbReference type="Proteomes" id="UP000001431">
    <property type="component" value="Chromosome"/>
</dbReference>
<accession>A3MUG0</accession>
<dbReference type="HOGENOM" id="CLU_1465167_0_0_2"/>
<dbReference type="InterPro" id="IPR036388">
    <property type="entry name" value="WH-like_DNA-bd_sf"/>
</dbReference>
<evidence type="ECO:0000313" key="2">
    <source>
        <dbReference type="Proteomes" id="UP000001431"/>
    </source>
</evidence>
<protein>
    <submittedName>
        <fullName evidence="1">Uncharacterized protein</fullName>
    </submittedName>
</protein>
<dbReference type="SUPFAM" id="SSF46785">
    <property type="entry name" value="Winged helix' DNA-binding domain"/>
    <property type="match status" value="1"/>
</dbReference>
<dbReference type="EMBL" id="CP000561">
    <property type="protein sequence ID" value="ABO08277.1"/>
    <property type="molecule type" value="Genomic_DNA"/>
</dbReference>
<gene>
    <name evidence="1" type="ordered locus">Pcal_0851</name>
</gene>
<proteinExistence type="predicted"/>
<dbReference type="InterPro" id="IPR036390">
    <property type="entry name" value="WH_DNA-bd_sf"/>
</dbReference>
<evidence type="ECO:0000313" key="1">
    <source>
        <dbReference type="EMBL" id="ABO08277.1"/>
    </source>
</evidence>
<keyword evidence="2" id="KW-1185">Reference proteome</keyword>
<dbReference type="eggNOG" id="arCOG06063">
    <property type="taxonomic scope" value="Archaea"/>
</dbReference>
<dbReference type="KEGG" id="pcl:Pcal_0851"/>
<dbReference type="STRING" id="410359.Pcal_0851"/>
<dbReference type="AlphaFoldDB" id="A3MUG0"/>